<dbReference type="CDD" id="cd06986">
    <property type="entry name" value="cupin_MmsR-like_N"/>
    <property type="match status" value="1"/>
</dbReference>
<dbReference type="InterPro" id="IPR037923">
    <property type="entry name" value="HTH-like"/>
</dbReference>
<dbReference type="InterPro" id="IPR020449">
    <property type="entry name" value="Tscrpt_reg_AraC-type_HTH"/>
</dbReference>
<keyword evidence="3" id="KW-0804">Transcription</keyword>
<feature type="domain" description="HTH araC/xylS-type" evidence="4">
    <location>
        <begin position="198"/>
        <end position="296"/>
    </location>
</feature>
<sequence length="299" mass="35314">MDNSTVVQKTRKKEGFVGQRMIVLPPNIKRRIIHNPLIRNFYLTAIGHYPKATHHDRERKTGSSQYILIYCVEGGGYIYINGIQHELQPNTYFIIPKNVPHRYNSNENNPWSIYWVHFTGDTAEKIYERFLIDNQPVVHAIPYDENRITLFEQIYSILEHSFNEKEMEIMNFNLLHFITSLIYYKEANPAVYNTDSISNSISFMKKNIHEKFGIEELAKQQSLSVSHYSRSFKQKTGSSPINYFNQLKVQKSCQYLYFTDRSIKEICSELGFDDQFYFSRLFRSVIGMSPAKYKKQHKK</sequence>
<dbReference type="Pfam" id="PF12833">
    <property type="entry name" value="HTH_18"/>
    <property type="match status" value="1"/>
</dbReference>
<dbReference type="SMART" id="SM00342">
    <property type="entry name" value="HTH_ARAC"/>
    <property type="match status" value="1"/>
</dbReference>
<organism evidence="5 6">
    <name type="scientific">Mucilaginibacter gynuensis</name>
    <dbReference type="NCBI Taxonomy" id="1302236"/>
    <lineage>
        <taxon>Bacteria</taxon>
        <taxon>Pseudomonadati</taxon>
        <taxon>Bacteroidota</taxon>
        <taxon>Sphingobacteriia</taxon>
        <taxon>Sphingobacteriales</taxon>
        <taxon>Sphingobacteriaceae</taxon>
        <taxon>Mucilaginibacter</taxon>
    </lineage>
</organism>
<reference evidence="6" key="1">
    <citation type="journal article" date="2019" name="Int. J. Syst. Evol. Microbiol.">
        <title>The Global Catalogue of Microorganisms (GCM) 10K type strain sequencing project: providing services to taxonomists for standard genome sequencing and annotation.</title>
        <authorList>
            <consortium name="The Broad Institute Genomics Platform"/>
            <consortium name="The Broad Institute Genome Sequencing Center for Infectious Disease"/>
            <person name="Wu L."/>
            <person name="Ma J."/>
        </authorList>
    </citation>
    <scope>NUCLEOTIDE SEQUENCE [LARGE SCALE GENOMIC DNA]</scope>
    <source>
        <strain evidence="6">JCM 17705</strain>
    </source>
</reference>
<name>A0ABP8FMK2_9SPHI</name>
<keyword evidence="2" id="KW-0238">DNA-binding</keyword>
<keyword evidence="1" id="KW-0805">Transcription regulation</keyword>
<evidence type="ECO:0000313" key="6">
    <source>
        <dbReference type="Proteomes" id="UP001500582"/>
    </source>
</evidence>
<gene>
    <name evidence="5" type="ORF">GCM10023149_00740</name>
</gene>
<comment type="caution">
    <text evidence="5">The sequence shown here is derived from an EMBL/GenBank/DDBJ whole genome shotgun (WGS) entry which is preliminary data.</text>
</comment>
<dbReference type="Gene3D" id="2.60.120.280">
    <property type="entry name" value="Regulatory protein AraC"/>
    <property type="match status" value="1"/>
</dbReference>
<dbReference type="PROSITE" id="PS01124">
    <property type="entry name" value="HTH_ARAC_FAMILY_2"/>
    <property type="match status" value="1"/>
</dbReference>
<proteinExistence type="predicted"/>
<dbReference type="SUPFAM" id="SSF46689">
    <property type="entry name" value="Homeodomain-like"/>
    <property type="match status" value="2"/>
</dbReference>
<dbReference type="PANTHER" id="PTHR43280:SF30">
    <property type="entry name" value="MMSAB OPERON REGULATORY PROTEIN"/>
    <property type="match status" value="1"/>
</dbReference>
<dbReference type="Pfam" id="PF02311">
    <property type="entry name" value="AraC_binding"/>
    <property type="match status" value="1"/>
</dbReference>
<dbReference type="PROSITE" id="PS00041">
    <property type="entry name" value="HTH_ARAC_FAMILY_1"/>
    <property type="match status" value="1"/>
</dbReference>
<dbReference type="EMBL" id="BAABFT010000001">
    <property type="protein sequence ID" value="GAA4307237.1"/>
    <property type="molecule type" value="Genomic_DNA"/>
</dbReference>
<dbReference type="InterPro" id="IPR018060">
    <property type="entry name" value="HTH_AraC"/>
</dbReference>
<dbReference type="Proteomes" id="UP001500582">
    <property type="component" value="Unassembled WGS sequence"/>
</dbReference>
<keyword evidence="6" id="KW-1185">Reference proteome</keyword>
<evidence type="ECO:0000256" key="2">
    <source>
        <dbReference type="ARBA" id="ARBA00023125"/>
    </source>
</evidence>
<evidence type="ECO:0000313" key="5">
    <source>
        <dbReference type="EMBL" id="GAA4307237.1"/>
    </source>
</evidence>
<dbReference type="InterPro" id="IPR009057">
    <property type="entry name" value="Homeodomain-like_sf"/>
</dbReference>
<dbReference type="InterPro" id="IPR003313">
    <property type="entry name" value="AraC-bd"/>
</dbReference>
<evidence type="ECO:0000256" key="1">
    <source>
        <dbReference type="ARBA" id="ARBA00023015"/>
    </source>
</evidence>
<dbReference type="Gene3D" id="1.10.10.60">
    <property type="entry name" value="Homeodomain-like"/>
    <property type="match status" value="2"/>
</dbReference>
<evidence type="ECO:0000259" key="4">
    <source>
        <dbReference type="PROSITE" id="PS01124"/>
    </source>
</evidence>
<dbReference type="PANTHER" id="PTHR43280">
    <property type="entry name" value="ARAC-FAMILY TRANSCRIPTIONAL REGULATOR"/>
    <property type="match status" value="1"/>
</dbReference>
<accession>A0ABP8FMK2</accession>
<dbReference type="InterPro" id="IPR018062">
    <property type="entry name" value="HTH_AraC-typ_CS"/>
</dbReference>
<evidence type="ECO:0000256" key="3">
    <source>
        <dbReference type="ARBA" id="ARBA00023163"/>
    </source>
</evidence>
<dbReference type="PRINTS" id="PR00032">
    <property type="entry name" value="HTHARAC"/>
</dbReference>
<protein>
    <submittedName>
        <fullName evidence="5">AraC family transcriptional regulator</fullName>
    </submittedName>
</protein>
<dbReference type="SUPFAM" id="SSF51215">
    <property type="entry name" value="Regulatory protein AraC"/>
    <property type="match status" value="1"/>
</dbReference>